<sequence>MHSRRARPTLHLLSEHLTSGWTSPLPGRALAEGDLSQLHPLPELPHPIIRKAAASFAHTADADNFVGTITSSTELRLFEIKAGQWRGGVWRDTETNVNWLVVAGLAKGEHQDHDDFYMRVKRANEGGATDQWLPTEADWRLLKQETAARLITEWELALQSQMLDSMRVVQRGGTTGGAIRHVSTERPPIGRFKVSVTQVRDDDYEADELELELFPEPAFAGSNLLWQATIRSLISLNPPEQGWDRDRNSYMTIAEPGALSIRVRELERLVEGNELGESVPGTHSYYAHRIHLAGQTVAGRAARALCGVFFVPTQDPEGLAVCPNCEQRYNEMPG</sequence>
<reference evidence="2" key="1">
    <citation type="journal article" date="2019" name="Int. J. Syst. Evol. Microbiol.">
        <title>The Global Catalogue of Microorganisms (GCM) 10K type strain sequencing project: providing services to taxonomists for standard genome sequencing and annotation.</title>
        <authorList>
            <consortium name="The Broad Institute Genomics Platform"/>
            <consortium name="The Broad Institute Genome Sequencing Center for Infectious Disease"/>
            <person name="Wu L."/>
            <person name="Ma J."/>
        </authorList>
    </citation>
    <scope>NUCLEOTIDE SEQUENCE [LARGE SCALE GENOMIC DNA]</scope>
    <source>
        <strain evidence="2">CCUG 42722</strain>
    </source>
</reference>
<dbReference type="Proteomes" id="UP001596011">
    <property type="component" value="Unassembled WGS sequence"/>
</dbReference>
<organism evidence="1 2">
    <name type="scientific">Promicromonospora alba</name>
    <dbReference type="NCBI Taxonomy" id="1616110"/>
    <lineage>
        <taxon>Bacteria</taxon>
        <taxon>Bacillati</taxon>
        <taxon>Actinomycetota</taxon>
        <taxon>Actinomycetes</taxon>
        <taxon>Micrococcales</taxon>
        <taxon>Promicromonosporaceae</taxon>
        <taxon>Promicromonospora</taxon>
    </lineage>
</organism>
<proteinExistence type="predicted"/>
<dbReference type="Pfam" id="PF11238">
    <property type="entry name" value="DUF3039"/>
    <property type="match status" value="1"/>
</dbReference>
<dbReference type="InterPro" id="IPR021400">
    <property type="entry name" value="DUF3039"/>
</dbReference>
<evidence type="ECO:0000313" key="1">
    <source>
        <dbReference type="EMBL" id="MFC4629967.1"/>
    </source>
</evidence>
<keyword evidence="2" id="KW-1185">Reference proteome</keyword>
<protein>
    <submittedName>
        <fullName evidence="1">DUF3039 domain-containing protein</fullName>
    </submittedName>
</protein>
<gene>
    <name evidence="1" type="ORF">ACFO6V_17085</name>
</gene>
<dbReference type="EMBL" id="JBHSFI010000005">
    <property type="protein sequence ID" value="MFC4629967.1"/>
    <property type="molecule type" value="Genomic_DNA"/>
</dbReference>
<comment type="caution">
    <text evidence="1">The sequence shown here is derived from an EMBL/GenBank/DDBJ whole genome shotgun (WGS) entry which is preliminary data.</text>
</comment>
<evidence type="ECO:0000313" key="2">
    <source>
        <dbReference type="Proteomes" id="UP001596011"/>
    </source>
</evidence>
<accession>A0ABV9HJH1</accession>
<dbReference type="RefSeq" id="WP_377137233.1">
    <property type="nucleotide sequence ID" value="NZ_JBHSFI010000005.1"/>
</dbReference>
<name>A0ABV9HJH1_9MICO</name>